<dbReference type="PANTHER" id="PTHR13707:SF60">
    <property type="entry name" value="ACETATE COA-TRANSFERASE SUBUNIT ALPHA"/>
    <property type="match status" value="1"/>
</dbReference>
<protein>
    <recommendedName>
        <fullName evidence="3">Succinyl-CoA:3-ketoacid-coenzyme A transferase</fullName>
        <ecNumber evidence="3">2.8.3.5</ecNumber>
    </recommendedName>
</protein>
<dbReference type="PANTHER" id="PTHR13707">
    <property type="entry name" value="KETOACID-COENZYME A TRANSFERASE"/>
    <property type="match status" value="1"/>
</dbReference>
<evidence type="ECO:0000313" key="6">
    <source>
        <dbReference type="EMBL" id="EJT49693.1"/>
    </source>
</evidence>
<dbReference type="SUPFAM" id="SSF100950">
    <property type="entry name" value="NagB/RpiA/CoA transferase-like"/>
    <property type="match status" value="2"/>
</dbReference>
<dbReference type="InterPro" id="IPR014388">
    <property type="entry name" value="3-oxoacid_CoA-transferase"/>
</dbReference>
<evidence type="ECO:0000256" key="5">
    <source>
        <dbReference type="SAM" id="MobiDB-lite"/>
    </source>
</evidence>
<dbReference type="SMART" id="SM00882">
    <property type="entry name" value="CoA_trans"/>
    <property type="match status" value="2"/>
</dbReference>
<dbReference type="VEuPathDB" id="FungiDB:A1Q1_01191"/>
<reference evidence="6 7" key="1">
    <citation type="journal article" date="2012" name="Eukaryot. Cell">
        <title>Draft genome sequence of CBS 2479, the standard type strain of Trichosporon asahii.</title>
        <authorList>
            <person name="Yang R.Y."/>
            <person name="Li H.T."/>
            <person name="Zhu H."/>
            <person name="Zhou G.P."/>
            <person name="Wang M."/>
            <person name="Wang L."/>
        </authorList>
    </citation>
    <scope>NUCLEOTIDE SEQUENCE [LARGE SCALE GENOMIC DNA]</scope>
    <source>
        <strain evidence="7">ATCC 90039 / CBS 2479 / JCM 2466 / KCTC 7840 / NCYC 2677 / UAMH 7654</strain>
    </source>
</reference>
<organism evidence="6 7">
    <name type="scientific">Trichosporon asahii var. asahii (strain ATCC 90039 / CBS 2479 / JCM 2466 / KCTC 7840 / NBRC 103889/ NCYC 2677 / UAMH 7654)</name>
    <name type="common">Yeast</name>
    <dbReference type="NCBI Taxonomy" id="1186058"/>
    <lineage>
        <taxon>Eukaryota</taxon>
        <taxon>Fungi</taxon>
        <taxon>Dikarya</taxon>
        <taxon>Basidiomycota</taxon>
        <taxon>Agaricomycotina</taxon>
        <taxon>Tremellomycetes</taxon>
        <taxon>Trichosporonales</taxon>
        <taxon>Trichosporonaceae</taxon>
        <taxon>Trichosporon</taxon>
    </lineage>
</organism>
<dbReference type="OrthoDB" id="1933379at2759"/>
<feature type="compositionally biased region" description="Basic and acidic residues" evidence="5">
    <location>
        <begin position="167"/>
        <end position="180"/>
    </location>
</feature>
<dbReference type="PIRSF" id="PIRSF000858">
    <property type="entry name" value="SCOT-t"/>
    <property type="match status" value="1"/>
</dbReference>
<feature type="region of interest" description="Disordered" evidence="5">
    <location>
        <begin position="150"/>
        <end position="180"/>
    </location>
</feature>
<dbReference type="NCBIfam" id="TIGR02428">
    <property type="entry name" value="pcaJ_scoB_fam"/>
    <property type="match status" value="1"/>
</dbReference>
<evidence type="ECO:0000256" key="2">
    <source>
        <dbReference type="ARBA" id="ARBA00022679"/>
    </source>
</evidence>
<evidence type="ECO:0000256" key="1">
    <source>
        <dbReference type="ARBA" id="ARBA00007154"/>
    </source>
</evidence>
<dbReference type="GO" id="GO:0008260">
    <property type="term" value="F:succinyl-CoA:3-oxo-acid CoA-transferase activity"/>
    <property type="evidence" value="ECO:0007669"/>
    <property type="project" value="UniProtKB-EC"/>
</dbReference>
<accession>J5QXZ3</accession>
<dbReference type="NCBIfam" id="TIGR02429">
    <property type="entry name" value="pcaI_scoA_fam"/>
    <property type="match status" value="1"/>
</dbReference>
<sequence>MLSRLTPTARFALSFPARRGFASTAFRLNSKLYASADTAIDAVKKGDTVLASGFGLCGLPNTLIDALSKKPEINELTGVSNNAGAYVNGENKGLGKLLATKQLRKVIASYIGSNKPLEQMYMHGEIELELTPQGTLAERMRAAGAGIPAFYTPTGNNTPVQQGTIPSKHDKDGKPLEYPKPREQRVFNGREYCLEESIYGDVALIRAWKVDEAGNAIFRYTANNFATAMAKSAKITIVEAEHIVPVGTFDPMEIHLPGIYVNRIVQATTPKEIEIESVRPAEGEEDPAAGALGKGEARARREQIVRRAAKELKDGYYVNLGIGMPTLIPSFIPEGMKVWLQSENGLLGMGPLPTREEMDADVINAGKETDVAAPSREHTLTTSVTMAPGASVFSSDESFAMIRGGHIDVSVLGAMEVSAAGDLANFMIPGKLVKGMGGAMDLVSSPDQTKIIVTTDHTDKHGKPKIVQECSLPLTGSRCVSLIITDLAVFDVDRKNGKLTLIELQPGATLQEVKDKTGAKFDIGPNVEEKAV</sequence>
<comment type="catalytic activity">
    <reaction evidence="3">
        <text>a 3-oxo acid + succinyl-CoA = a 3-oxoacyl-CoA + succinate</text>
        <dbReference type="Rhea" id="RHEA:24564"/>
        <dbReference type="ChEBI" id="CHEBI:30031"/>
        <dbReference type="ChEBI" id="CHEBI:35973"/>
        <dbReference type="ChEBI" id="CHEBI:57292"/>
        <dbReference type="ChEBI" id="CHEBI:90726"/>
        <dbReference type="EC" id="2.8.3.5"/>
    </reaction>
</comment>
<dbReference type="InterPro" id="IPR004165">
    <property type="entry name" value="CoA_trans_fam_I"/>
</dbReference>
<name>J5QXZ3_TRIAS</name>
<comment type="function">
    <text evidence="3">Key enzyme for ketone body catabolism. Transfers the CoA moiety from succinate to acetoacetate. Formation of the enzyme-CoA intermediate proceeds via an unstable anhydride species formed between the carboxylate groups of the enzyme and substrate.</text>
</comment>
<keyword evidence="3" id="KW-0496">Mitochondrion</keyword>
<dbReference type="KEGG" id="tasa:A1Q1_01191"/>
<gene>
    <name evidence="6" type="ORF">A1Q1_01191</name>
</gene>
<dbReference type="UniPathway" id="UPA00929">
    <property type="reaction ID" value="UER00894"/>
</dbReference>
<dbReference type="AlphaFoldDB" id="J5QXZ3"/>
<dbReference type="Pfam" id="PF01144">
    <property type="entry name" value="CoA_trans"/>
    <property type="match status" value="2"/>
</dbReference>
<dbReference type="EC" id="2.8.3.5" evidence="3"/>
<proteinExistence type="inferred from homology"/>
<dbReference type="HOGENOM" id="CLU_019942_1_1_1"/>
<comment type="caution">
    <text evidence="6">The sequence shown here is derived from an EMBL/GenBank/DDBJ whole genome shotgun (WGS) entry which is preliminary data.</text>
</comment>
<dbReference type="InterPro" id="IPR037171">
    <property type="entry name" value="NagB/RpiA_transferase-like"/>
</dbReference>
<evidence type="ECO:0000256" key="4">
    <source>
        <dbReference type="PIRSR" id="PIRSR000858-1"/>
    </source>
</evidence>
<dbReference type="InterPro" id="IPR012792">
    <property type="entry name" value="3-oxoacid_CoA-transf_A"/>
</dbReference>
<evidence type="ECO:0000313" key="7">
    <source>
        <dbReference type="Proteomes" id="UP000002748"/>
    </source>
</evidence>
<comment type="pathway">
    <text evidence="3">Ketone metabolism; succinyl-CoA degradation; acetoacetyl-CoA from succinyl-CoA: step 1/1.</text>
</comment>
<dbReference type="InterPro" id="IPR004164">
    <property type="entry name" value="CoA_transf_AS"/>
</dbReference>
<dbReference type="PROSITE" id="PS01274">
    <property type="entry name" value="COA_TRANSF_2"/>
    <property type="match status" value="1"/>
</dbReference>
<dbReference type="Gene3D" id="3.40.1080.10">
    <property type="entry name" value="Glutaconate Coenzyme A-transferase"/>
    <property type="match status" value="2"/>
</dbReference>
<dbReference type="Proteomes" id="UP000002748">
    <property type="component" value="Unassembled WGS sequence"/>
</dbReference>
<keyword evidence="2 3" id="KW-0808">Transferase</keyword>
<feature type="active site" description="5-glutamyl coenzyme A thioester intermediate" evidence="4">
    <location>
        <position position="343"/>
    </location>
</feature>
<dbReference type="InterPro" id="IPR012791">
    <property type="entry name" value="3-oxoacid_CoA-transf_B"/>
</dbReference>
<dbReference type="RefSeq" id="XP_014180941.1">
    <property type="nucleotide sequence ID" value="XM_014325466.1"/>
</dbReference>
<feature type="compositionally biased region" description="Polar residues" evidence="5">
    <location>
        <begin position="153"/>
        <end position="165"/>
    </location>
</feature>
<dbReference type="GeneID" id="25984705"/>
<dbReference type="GO" id="GO:0046952">
    <property type="term" value="P:ketone body catabolic process"/>
    <property type="evidence" value="ECO:0007669"/>
    <property type="project" value="InterPro"/>
</dbReference>
<dbReference type="EMBL" id="ALBS01000161">
    <property type="protein sequence ID" value="EJT49693.1"/>
    <property type="molecule type" value="Genomic_DNA"/>
</dbReference>
<comment type="similarity">
    <text evidence="1 3">Belongs to the 3-oxoacid CoA-transferase family.</text>
</comment>
<evidence type="ECO:0000256" key="3">
    <source>
        <dbReference type="PIRNR" id="PIRNR000858"/>
    </source>
</evidence>